<evidence type="ECO:0000256" key="4">
    <source>
        <dbReference type="ARBA" id="ARBA00022729"/>
    </source>
</evidence>
<dbReference type="PANTHER" id="PTHR42693:SF42">
    <property type="entry name" value="ARYLSULFATASE G"/>
    <property type="match status" value="1"/>
</dbReference>
<evidence type="ECO:0000313" key="9">
    <source>
        <dbReference type="EMBL" id="HIU63121.1"/>
    </source>
</evidence>
<evidence type="ECO:0000256" key="2">
    <source>
        <dbReference type="ARBA" id="ARBA00008779"/>
    </source>
</evidence>
<dbReference type="Proteomes" id="UP000824145">
    <property type="component" value="Unassembled WGS sequence"/>
</dbReference>
<dbReference type="Gene3D" id="3.40.720.10">
    <property type="entry name" value="Alkaline Phosphatase, subunit A"/>
    <property type="match status" value="1"/>
</dbReference>
<comment type="cofactor">
    <cofactor evidence="1">
        <name>Ca(2+)</name>
        <dbReference type="ChEBI" id="CHEBI:29108"/>
    </cofactor>
</comment>
<reference evidence="9" key="1">
    <citation type="submission" date="2020-10" db="EMBL/GenBank/DDBJ databases">
        <authorList>
            <person name="Gilroy R."/>
        </authorList>
    </citation>
    <scope>NUCLEOTIDE SEQUENCE</scope>
    <source>
        <strain evidence="9">9366</strain>
    </source>
</reference>
<keyword evidence="6" id="KW-0106">Calcium</keyword>
<keyword evidence="4" id="KW-0732">Signal</keyword>
<comment type="caution">
    <text evidence="9">The sequence shown here is derived from an EMBL/GenBank/DDBJ whole genome shotgun (WGS) entry which is preliminary data.</text>
</comment>
<feature type="transmembrane region" description="Helical" evidence="7">
    <location>
        <begin position="46"/>
        <end position="65"/>
    </location>
</feature>
<reference evidence="9" key="2">
    <citation type="journal article" date="2021" name="PeerJ">
        <title>Extensive microbial diversity within the chicken gut microbiome revealed by metagenomics and culture.</title>
        <authorList>
            <person name="Gilroy R."/>
            <person name="Ravi A."/>
            <person name="Getino M."/>
            <person name="Pursley I."/>
            <person name="Horton D.L."/>
            <person name="Alikhan N.F."/>
            <person name="Baker D."/>
            <person name="Gharbi K."/>
            <person name="Hall N."/>
            <person name="Watson M."/>
            <person name="Adriaenssens E.M."/>
            <person name="Foster-Nyarko E."/>
            <person name="Jarju S."/>
            <person name="Secka A."/>
            <person name="Antonio M."/>
            <person name="Oren A."/>
            <person name="Chaudhuri R.R."/>
            <person name="La Ragione R."/>
            <person name="Hildebrand F."/>
            <person name="Pallen M.J."/>
        </authorList>
    </citation>
    <scope>NUCLEOTIDE SEQUENCE</scope>
    <source>
        <strain evidence="9">9366</strain>
    </source>
</reference>
<dbReference type="AlphaFoldDB" id="A0A9D1MN13"/>
<dbReference type="PANTHER" id="PTHR42693">
    <property type="entry name" value="ARYLSULFATASE FAMILY MEMBER"/>
    <property type="match status" value="1"/>
</dbReference>
<dbReference type="GO" id="GO:0004065">
    <property type="term" value="F:arylsulfatase activity"/>
    <property type="evidence" value="ECO:0007669"/>
    <property type="project" value="TreeGrafter"/>
</dbReference>
<dbReference type="GO" id="GO:0046872">
    <property type="term" value="F:metal ion binding"/>
    <property type="evidence" value="ECO:0007669"/>
    <property type="project" value="UniProtKB-KW"/>
</dbReference>
<evidence type="ECO:0000256" key="7">
    <source>
        <dbReference type="SAM" id="Phobius"/>
    </source>
</evidence>
<evidence type="ECO:0000256" key="5">
    <source>
        <dbReference type="ARBA" id="ARBA00022801"/>
    </source>
</evidence>
<dbReference type="InterPro" id="IPR000917">
    <property type="entry name" value="Sulfatase_N"/>
</dbReference>
<dbReference type="Pfam" id="PF00884">
    <property type="entry name" value="Sulfatase"/>
    <property type="match status" value="1"/>
</dbReference>
<evidence type="ECO:0000256" key="1">
    <source>
        <dbReference type="ARBA" id="ARBA00001913"/>
    </source>
</evidence>
<keyword evidence="7" id="KW-0812">Transmembrane</keyword>
<dbReference type="InterPro" id="IPR017850">
    <property type="entry name" value="Alkaline_phosphatase_core_sf"/>
</dbReference>
<evidence type="ECO:0000256" key="6">
    <source>
        <dbReference type="ARBA" id="ARBA00022837"/>
    </source>
</evidence>
<evidence type="ECO:0000313" key="10">
    <source>
        <dbReference type="Proteomes" id="UP000824145"/>
    </source>
</evidence>
<evidence type="ECO:0000259" key="8">
    <source>
        <dbReference type="Pfam" id="PF00884"/>
    </source>
</evidence>
<feature type="transmembrane region" description="Helical" evidence="7">
    <location>
        <begin position="126"/>
        <end position="147"/>
    </location>
</feature>
<dbReference type="EMBL" id="DVNJ01000029">
    <property type="protein sequence ID" value="HIU63121.1"/>
    <property type="molecule type" value="Genomic_DNA"/>
</dbReference>
<feature type="transmembrane region" description="Helical" evidence="7">
    <location>
        <begin position="159"/>
        <end position="180"/>
    </location>
</feature>
<keyword evidence="7" id="KW-1133">Transmembrane helix</keyword>
<protein>
    <submittedName>
        <fullName evidence="9">Sulfatase-like hydrolase/transferase</fullName>
    </submittedName>
</protein>
<proteinExistence type="inferred from homology"/>
<feature type="transmembrane region" description="Helical" evidence="7">
    <location>
        <begin position="21"/>
        <end position="40"/>
    </location>
</feature>
<feature type="transmembrane region" description="Helical" evidence="7">
    <location>
        <begin position="72"/>
        <end position="92"/>
    </location>
</feature>
<keyword evidence="3" id="KW-0479">Metal-binding</keyword>
<keyword evidence="5 9" id="KW-0378">Hydrolase</keyword>
<organism evidence="9 10">
    <name type="scientific">Candidatus Caccalectryoclostridium excrementigallinarum</name>
    <dbReference type="NCBI Taxonomy" id="2840710"/>
    <lineage>
        <taxon>Bacteria</taxon>
        <taxon>Bacillati</taxon>
        <taxon>Bacillota</taxon>
        <taxon>Clostridia</taxon>
        <taxon>Christensenellales</taxon>
        <taxon>Christensenellaceae</taxon>
        <taxon>Christensenellaceae incertae sedis</taxon>
        <taxon>Candidatus Caccalectryoclostridium</taxon>
    </lineage>
</organism>
<keyword evidence="7" id="KW-0472">Membrane</keyword>
<feature type="domain" description="Sulfatase N-terminal" evidence="8">
    <location>
        <begin position="210"/>
        <end position="541"/>
    </location>
</feature>
<name>A0A9D1MN13_9FIRM</name>
<sequence>MDEKKKSAAAQTVSFDGSRKKVPLLFALAGVLIMLAQWIAGVNLVTLVGVVYLCVCAAMITLSVFVKKRVYVWYMIGYICVSFGIFTFYVIAGADAGWGGFLSATQGWASAEHPLWQGEGSALSRLLGNAVILSPSFLLLVGVYAVAAGKGAAKMKNTACRALSLLLVIASVILVFTVNLRARPRVLDMSAGHDEYLSSIKKNAKQNGSPNVLFILMDDMGWADASYNAARSNLTIPYETPNIDSVAENGVSFDNFYANYSVCSPSRFAALTGRYPCRGHADNVLYPSVNTLSPFNSTRVFDPVEMGANCDGMLGDEVTLAEMFSRAGYKTGAFGKWHLGDYGQYLPTNQGFDYFYGSHHINDNTPYYHVREGGALGAGNYEVAVGADIDQGENTVLIHNEICSWLEDTIDSDEPFFAYYASPWPHAPVHAGADFVGTSGAGIYGDCLTEFDHYLGLLFEMLEEKGVLEDTVIIFTSDNGPALQGSTGDLRGGKYTAYEAGQKVPFFMRWDNAPKEYEKFFTEDNTIYAPAAMADLFPSLAYMCNVTDGEKRGFTPADVDRQMDGVSFVPLLKDADDETFIHGKDSPILHMKREKIVAVQYSLPRERLTELSGNAELPQCGYDYTTWKYFASAPNDNPAFFNLTRKNWLICLTDDPSESYDRMSTFAAVGEDLKQAKAEVEKNFAANRRGAYSSYYNA</sequence>
<dbReference type="InterPro" id="IPR050738">
    <property type="entry name" value="Sulfatase"/>
</dbReference>
<evidence type="ECO:0000256" key="3">
    <source>
        <dbReference type="ARBA" id="ARBA00022723"/>
    </source>
</evidence>
<dbReference type="SUPFAM" id="SSF53649">
    <property type="entry name" value="Alkaline phosphatase-like"/>
    <property type="match status" value="1"/>
</dbReference>
<gene>
    <name evidence="9" type="ORF">IAB07_05095</name>
</gene>
<comment type="similarity">
    <text evidence="2">Belongs to the sulfatase family.</text>
</comment>
<accession>A0A9D1MN13</accession>